<keyword evidence="3" id="KW-1185">Reference proteome</keyword>
<dbReference type="InterPro" id="IPR036047">
    <property type="entry name" value="F-box-like_dom_sf"/>
</dbReference>
<dbReference type="InterPro" id="IPR001810">
    <property type="entry name" value="F-box_dom"/>
</dbReference>
<organism evidence="2 3">
    <name type="scientific">Saponaria officinalis</name>
    <name type="common">Common soapwort</name>
    <name type="synonym">Lychnis saponaria</name>
    <dbReference type="NCBI Taxonomy" id="3572"/>
    <lineage>
        <taxon>Eukaryota</taxon>
        <taxon>Viridiplantae</taxon>
        <taxon>Streptophyta</taxon>
        <taxon>Embryophyta</taxon>
        <taxon>Tracheophyta</taxon>
        <taxon>Spermatophyta</taxon>
        <taxon>Magnoliopsida</taxon>
        <taxon>eudicotyledons</taxon>
        <taxon>Gunneridae</taxon>
        <taxon>Pentapetalae</taxon>
        <taxon>Caryophyllales</taxon>
        <taxon>Caryophyllaceae</taxon>
        <taxon>Caryophylleae</taxon>
        <taxon>Saponaria</taxon>
    </lineage>
</organism>
<dbReference type="SUPFAM" id="SSF81383">
    <property type="entry name" value="F-box domain"/>
    <property type="match status" value="1"/>
</dbReference>
<evidence type="ECO:0000313" key="3">
    <source>
        <dbReference type="Proteomes" id="UP001443914"/>
    </source>
</evidence>
<evidence type="ECO:0000313" key="2">
    <source>
        <dbReference type="EMBL" id="KAK9724788.1"/>
    </source>
</evidence>
<dbReference type="PANTHER" id="PTHR31672">
    <property type="entry name" value="BNACNNG10540D PROTEIN"/>
    <property type="match status" value="1"/>
</dbReference>
<dbReference type="Gene3D" id="1.20.1280.50">
    <property type="match status" value="1"/>
</dbReference>
<evidence type="ECO:0000259" key="1">
    <source>
        <dbReference type="SMART" id="SM00256"/>
    </source>
</evidence>
<reference evidence="2" key="1">
    <citation type="submission" date="2024-03" db="EMBL/GenBank/DDBJ databases">
        <title>WGS assembly of Saponaria officinalis var. Norfolk2.</title>
        <authorList>
            <person name="Jenkins J."/>
            <person name="Shu S."/>
            <person name="Grimwood J."/>
            <person name="Barry K."/>
            <person name="Goodstein D."/>
            <person name="Schmutz J."/>
            <person name="Leebens-Mack J."/>
            <person name="Osbourn A."/>
        </authorList>
    </citation>
    <scope>NUCLEOTIDE SEQUENCE [LARGE SCALE GENOMIC DNA]</scope>
    <source>
        <strain evidence="2">JIC</strain>
    </source>
</reference>
<sequence length="299" mass="34912">MDLNEEEVPEQQELMQISKNYRQNNEGDVYEIRELPHDLITMHILTRVPTKSVLRFKLVSKQWYSTLSSYHFCNAHFKLSSLINPSNPNHFVIIQNRRSFYLLTYNEGGENGLVKLEHDFREDNLGFIVKGRDDNVVLIGSSSIDDYKIVRIVELPRTREIMVHVFPMKSNSWRRIDPREYEHVLSMRPLENRLIIYGYCYLFHTNRGVVCDERVNWIVARLDENGKCVISFDLVNETFEIYDNLEPPSPEMYWNKFVCVVRGCLSICGVSMRGGVSVCTNVLVKTTKGKKFGSVDDWV</sequence>
<dbReference type="Pfam" id="PF07734">
    <property type="entry name" value="FBA_1"/>
    <property type="match status" value="1"/>
</dbReference>
<dbReference type="Proteomes" id="UP001443914">
    <property type="component" value="Unassembled WGS sequence"/>
</dbReference>
<dbReference type="InterPro" id="IPR050796">
    <property type="entry name" value="SCF_F-box_component"/>
</dbReference>
<accession>A0AAW1KWB6</accession>
<dbReference type="EMBL" id="JBDFQZ010000005">
    <property type="protein sequence ID" value="KAK9724788.1"/>
    <property type="molecule type" value="Genomic_DNA"/>
</dbReference>
<name>A0AAW1KWB6_SAPOF</name>
<protein>
    <recommendedName>
        <fullName evidence="1">F-box domain-containing protein</fullName>
    </recommendedName>
</protein>
<dbReference type="PANTHER" id="PTHR31672:SF13">
    <property type="entry name" value="F-BOX PROTEIN CPR30-LIKE"/>
    <property type="match status" value="1"/>
</dbReference>
<proteinExistence type="predicted"/>
<dbReference type="CDD" id="cd22157">
    <property type="entry name" value="F-box_AtFBW1-like"/>
    <property type="match status" value="1"/>
</dbReference>
<dbReference type="Pfam" id="PF00646">
    <property type="entry name" value="F-box"/>
    <property type="match status" value="1"/>
</dbReference>
<dbReference type="SMART" id="SM00256">
    <property type="entry name" value="FBOX"/>
    <property type="match status" value="1"/>
</dbReference>
<dbReference type="InterPro" id="IPR006527">
    <property type="entry name" value="F-box-assoc_dom_typ1"/>
</dbReference>
<gene>
    <name evidence="2" type="ORF">RND81_05G098400</name>
</gene>
<feature type="domain" description="F-box" evidence="1">
    <location>
        <begin position="35"/>
        <end position="76"/>
    </location>
</feature>
<comment type="caution">
    <text evidence="2">The sequence shown here is derived from an EMBL/GenBank/DDBJ whole genome shotgun (WGS) entry which is preliminary data.</text>
</comment>
<dbReference type="AlphaFoldDB" id="A0AAW1KWB6"/>